<dbReference type="RefSeq" id="WP_307331371.1">
    <property type="nucleotide sequence ID" value="NZ_JAUSUG010000029.1"/>
</dbReference>
<proteinExistence type="predicted"/>
<gene>
    <name evidence="1" type="ORF">J2S74_004975</name>
</gene>
<name>A0ABU0A3D4_9BACI</name>
<evidence type="ECO:0000313" key="2">
    <source>
        <dbReference type="Proteomes" id="UP001230005"/>
    </source>
</evidence>
<comment type="caution">
    <text evidence="1">The sequence shown here is derived from an EMBL/GenBank/DDBJ whole genome shotgun (WGS) entry which is preliminary data.</text>
</comment>
<protein>
    <submittedName>
        <fullName evidence="1">Uncharacterized protein</fullName>
    </submittedName>
</protein>
<organism evidence="1 2">
    <name type="scientific">Evansella vedderi</name>
    <dbReference type="NCBI Taxonomy" id="38282"/>
    <lineage>
        <taxon>Bacteria</taxon>
        <taxon>Bacillati</taxon>
        <taxon>Bacillota</taxon>
        <taxon>Bacilli</taxon>
        <taxon>Bacillales</taxon>
        <taxon>Bacillaceae</taxon>
        <taxon>Evansella</taxon>
    </lineage>
</organism>
<accession>A0ABU0A3D4</accession>
<evidence type="ECO:0000313" key="1">
    <source>
        <dbReference type="EMBL" id="MDQ0257517.1"/>
    </source>
</evidence>
<dbReference type="EMBL" id="JAUSUG010000029">
    <property type="protein sequence ID" value="MDQ0257517.1"/>
    <property type="molecule type" value="Genomic_DNA"/>
</dbReference>
<sequence>MRRIMPSSISSYSQYGHLKIPKCVKSECPQCGINAEFTLKVNYQSNRVGLFSQGDCSKCKNTSSFVIMIGNGLEKTGEVAEVYIYDQRHPLHQMKQYRNIPDDLVRAYRSAINVHQSKDTSATAVMSKRVLQSMINSFLAENKLEGKPLSEQLEMLPEYVDFTRPISSLRSLIHPDSHFQQMLELERDLDEDMAGLIVDLLNNLIEYLYILPSRMDFIHDQIEERLK</sequence>
<reference evidence="1 2" key="1">
    <citation type="submission" date="2023-07" db="EMBL/GenBank/DDBJ databases">
        <title>Genomic Encyclopedia of Type Strains, Phase IV (KMG-IV): sequencing the most valuable type-strain genomes for metagenomic binning, comparative biology and taxonomic classification.</title>
        <authorList>
            <person name="Goeker M."/>
        </authorList>
    </citation>
    <scope>NUCLEOTIDE SEQUENCE [LARGE SCALE GENOMIC DNA]</scope>
    <source>
        <strain evidence="1 2">DSM 9768</strain>
    </source>
</reference>
<dbReference type="Proteomes" id="UP001230005">
    <property type="component" value="Unassembled WGS sequence"/>
</dbReference>
<keyword evidence="2" id="KW-1185">Reference proteome</keyword>